<organism evidence="1 2">
    <name type="scientific">Acinetobacter baumannii (strain SDF)</name>
    <dbReference type="NCBI Taxonomy" id="509170"/>
    <lineage>
        <taxon>Bacteria</taxon>
        <taxon>Pseudomonadati</taxon>
        <taxon>Pseudomonadota</taxon>
        <taxon>Gammaproteobacteria</taxon>
        <taxon>Moraxellales</taxon>
        <taxon>Moraxellaceae</taxon>
        <taxon>Acinetobacter</taxon>
        <taxon>Acinetobacter calcoaceticus/baumannii complex</taxon>
    </lineage>
</organism>
<dbReference type="EMBL" id="CU468230">
    <property type="protein sequence ID" value="CAP00735.1"/>
    <property type="molecule type" value="Genomic_DNA"/>
</dbReference>
<dbReference type="Proteomes" id="UP000001741">
    <property type="component" value="Chromosome"/>
</dbReference>
<dbReference type="KEGG" id="abm:ABSDF1389"/>
<proteinExistence type="predicted"/>
<dbReference type="BioCyc" id="ABAU509170:GCL9-1127-MONOMER"/>
<dbReference type="HOGENOM" id="CLU_2630002_0_0_6"/>
<accession>B0VKY5</accession>
<reference evidence="1 2" key="1">
    <citation type="journal article" date="2008" name="PLoS ONE">
        <title>Comparative analysis of Acinetobacters: three genomes for three lifestyles.</title>
        <authorList>
            <person name="Vallenet D."/>
            <person name="Nordmann P."/>
            <person name="Barbe V."/>
            <person name="Poirel L."/>
            <person name="Mangenot S."/>
            <person name="Bataille E."/>
            <person name="Dossat C."/>
            <person name="Gas S."/>
            <person name="Kreimeyer A."/>
            <person name="Lenoble P."/>
            <person name="Oztas S."/>
            <person name="Poulain J."/>
            <person name="Segurens B."/>
            <person name="Robert C."/>
            <person name="Abergel C."/>
            <person name="Claverie J.M."/>
            <person name="Raoult D."/>
            <person name="Medigue C."/>
            <person name="Weissenbach J."/>
            <person name="Cruveiller S."/>
        </authorList>
    </citation>
    <scope>NUCLEOTIDE SEQUENCE [LARGE SCALE GENOMIC DNA]</scope>
    <source>
        <strain evidence="1 2">SDF</strain>
    </source>
</reference>
<name>B0VKY5_ACIBS</name>
<dbReference type="AlphaFoldDB" id="B0VKY5"/>
<sequence length="77" mass="8553">MQEDIDAGKVSGTKIITHTQIRQELQSKVDVAQARFDANPSKKNKDKLADAQKDLSHAIRDGECLIKGCVPSEYLKK</sequence>
<evidence type="ECO:0000313" key="1">
    <source>
        <dbReference type="EMBL" id="CAP00735.1"/>
    </source>
</evidence>
<protein>
    <submittedName>
        <fullName evidence="1">Uncharacterized protein</fullName>
    </submittedName>
</protein>
<gene>
    <name evidence="1" type="ordered locus">ABSDF1389</name>
</gene>
<evidence type="ECO:0000313" key="2">
    <source>
        <dbReference type="Proteomes" id="UP000001741"/>
    </source>
</evidence>